<reference evidence="5" key="1">
    <citation type="submission" date="2017-07" db="EMBL/GenBank/DDBJ databases">
        <authorList>
            <person name="Sun Z.S."/>
            <person name="Albrecht U."/>
            <person name="Echele G."/>
            <person name="Lee C.C."/>
        </authorList>
    </citation>
    <scope>NUCLEOTIDE SEQUENCE [LARGE SCALE GENOMIC DNA]</scope>
    <source>
        <strain evidence="5">DSM 14827</strain>
    </source>
</reference>
<evidence type="ECO:0000313" key="5">
    <source>
        <dbReference type="EMBL" id="SNT71687.1"/>
    </source>
</evidence>
<keyword evidence="2" id="KW-0479">Metal-binding</keyword>
<keyword evidence="6" id="KW-1185">Reference proteome</keyword>
<organism evidence="5 6">
    <name type="scientific">Paracoccus seriniphilus</name>
    <dbReference type="NCBI Taxonomy" id="184748"/>
    <lineage>
        <taxon>Bacteria</taxon>
        <taxon>Pseudomonadati</taxon>
        <taxon>Pseudomonadota</taxon>
        <taxon>Alphaproteobacteria</taxon>
        <taxon>Rhodobacterales</taxon>
        <taxon>Paracoccaceae</taxon>
        <taxon>Paracoccus</taxon>
    </lineage>
</organism>
<keyword evidence="1" id="KW-0349">Heme</keyword>
<dbReference type="EMBL" id="FZQB01000002">
    <property type="protein sequence ID" value="SNT71687.1"/>
    <property type="molecule type" value="Genomic_DNA"/>
</dbReference>
<evidence type="ECO:0000256" key="3">
    <source>
        <dbReference type="ARBA" id="ARBA00023004"/>
    </source>
</evidence>
<feature type="domain" description="Cytochrome c" evidence="4">
    <location>
        <begin position="35"/>
        <end position="134"/>
    </location>
</feature>
<dbReference type="RefSeq" id="WP_245846823.1">
    <property type="nucleotide sequence ID" value="NZ_FZQB01000002.1"/>
</dbReference>
<dbReference type="GO" id="GO:0020037">
    <property type="term" value="F:heme binding"/>
    <property type="evidence" value="ECO:0007669"/>
    <property type="project" value="InterPro"/>
</dbReference>
<proteinExistence type="predicted"/>
<dbReference type="InterPro" id="IPR009056">
    <property type="entry name" value="Cyt_c-like_dom"/>
</dbReference>
<protein>
    <submittedName>
        <fullName evidence="5">Cytochrome c</fullName>
    </submittedName>
</protein>
<dbReference type="GO" id="GO:0009055">
    <property type="term" value="F:electron transfer activity"/>
    <property type="evidence" value="ECO:0007669"/>
    <property type="project" value="InterPro"/>
</dbReference>
<accession>A0A239PPN6</accession>
<sequence>MKAILVSMGSFVAAAGLIVACSPETMSATTARGDYMEFCVDCHGPEGKGDGVLAQVLTPRPADLTQISDRNDGKFSQSYVMSHIDGYDTPQSGTAMPPFGDLLEGKTVLYDSGDGIATPTPERLVALMEYIASLQDG</sequence>
<evidence type="ECO:0000256" key="1">
    <source>
        <dbReference type="ARBA" id="ARBA00022617"/>
    </source>
</evidence>
<dbReference type="AlphaFoldDB" id="A0A239PPN6"/>
<dbReference type="Gene3D" id="1.10.760.10">
    <property type="entry name" value="Cytochrome c-like domain"/>
    <property type="match status" value="1"/>
</dbReference>
<evidence type="ECO:0000313" key="6">
    <source>
        <dbReference type="Proteomes" id="UP000198307"/>
    </source>
</evidence>
<dbReference type="SUPFAM" id="SSF46626">
    <property type="entry name" value="Cytochrome c"/>
    <property type="match status" value="1"/>
</dbReference>
<dbReference type="PROSITE" id="PS51257">
    <property type="entry name" value="PROKAR_LIPOPROTEIN"/>
    <property type="match status" value="1"/>
</dbReference>
<evidence type="ECO:0000256" key="2">
    <source>
        <dbReference type="ARBA" id="ARBA00022723"/>
    </source>
</evidence>
<name>A0A239PPN6_9RHOB</name>
<gene>
    <name evidence="5" type="ORF">SAMN05444959_102201</name>
</gene>
<dbReference type="InterPro" id="IPR036909">
    <property type="entry name" value="Cyt_c-like_dom_sf"/>
</dbReference>
<dbReference type="GO" id="GO:0046872">
    <property type="term" value="F:metal ion binding"/>
    <property type="evidence" value="ECO:0007669"/>
    <property type="project" value="UniProtKB-KW"/>
</dbReference>
<dbReference type="Pfam" id="PF00034">
    <property type="entry name" value="Cytochrom_C"/>
    <property type="match status" value="1"/>
</dbReference>
<dbReference type="Proteomes" id="UP000198307">
    <property type="component" value="Unassembled WGS sequence"/>
</dbReference>
<keyword evidence="3" id="KW-0408">Iron</keyword>
<evidence type="ECO:0000259" key="4">
    <source>
        <dbReference type="Pfam" id="PF00034"/>
    </source>
</evidence>